<sequence length="247" mass="27403">VAYFEYSNSPYPIRDDIKKEFGEFWQRLAQSGSWWTGAERVAIALESRVAVSCSFCHERKQALSPYNVAGEHDSDSQLDPAAVDAVHRIITDQTRITRSWVESLPDAGISTEAYVELAGIVVCVFSIDEFHRALDLPLEDMPEAVAGAPSHYRPEQAELGTGFVPMLPREGLAGTEENLWPNGRNANVIRALSLVPDALRDWLALSGAIYLSVEGMANLIGQEDRSINRMQMELIAARVSAINECFY</sequence>
<gene>
    <name evidence="1" type="ORF">METZ01_LOCUS153265</name>
</gene>
<dbReference type="AlphaFoldDB" id="A0A382AGK4"/>
<organism evidence="1">
    <name type="scientific">marine metagenome</name>
    <dbReference type="NCBI Taxonomy" id="408172"/>
    <lineage>
        <taxon>unclassified sequences</taxon>
        <taxon>metagenomes</taxon>
        <taxon>ecological metagenomes</taxon>
    </lineage>
</organism>
<dbReference type="SUPFAM" id="SSF69118">
    <property type="entry name" value="AhpD-like"/>
    <property type="match status" value="2"/>
</dbReference>
<evidence type="ECO:0000313" key="1">
    <source>
        <dbReference type="EMBL" id="SVB00411.1"/>
    </source>
</evidence>
<accession>A0A382AGK4</accession>
<reference evidence="1" key="1">
    <citation type="submission" date="2018-05" db="EMBL/GenBank/DDBJ databases">
        <authorList>
            <person name="Lanie J.A."/>
            <person name="Ng W.-L."/>
            <person name="Kazmierczak K.M."/>
            <person name="Andrzejewski T.M."/>
            <person name="Davidsen T.M."/>
            <person name="Wayne K.J."/>
            <person name="Tettelin H."/>
            <person name="Glass J.I."/>
            <person name="Rusch D."/>
            <person name="Podicherti R."/>
            <person name="Tsui H.-C.T."/>
            <person name="Winkler M.E."/>
        </authorList>
    </citation>
    <scope>NUCLEOTIDE SEQUENCE</scope>
</reference>
<proteinExistence type="predicted"/>
<protein>
    <submittedName>
        <fullName evidence="1">Uncharacterized protein</fullName>
    </submittedName>
</protein>
<dbReference type="Gene3D" id="1.20.1290.10">
    <property type="entry name" value="AhpD-like"/>
    <property type="match status" value="1"/>
</dbReference>
<name>A0A382AGK4_9ZZZZ</name>
<dbReference type="NCBIfam" id="NF041238">
    <property type="entry name" value="AhpD_rel_CFYUT"/>
    <property type="match status" value="1"/>
</dbReference>
<dbReference type="InterPro" id="IPR029032">
    <property type="entry name" value="AhpD-like"/>
</dbReference>
<feature type="non-terminal residue" evidence="1">
    <location>
        <position position="1"/>
    </location>
</feature>
<dbReference type="EMBL" id="UINC01025226">
    <property type="protein sequence ID" value="SVB00411.1"/>
    <property type="molecule type" value="Genomic_DNA"/>
</dbReference>